<organism evidence="1 2">
    <name type="scientific">Adhaeribacter pallidiroseus</name>
    <dbReference type="NCBI Taxonomy" id="2072847"/>
    <lineage>
        <taxon>Bacteria</taxon>
        <taxon>Pseudomonadati</taxon>
        <taxon>Bacteroidota</taxon>
        <taxon>Cytophagia</taxon>
        <taxon>Cytophagales</taxon>
        <taxon>Hymenobacteraceae</taxon>
        <taxon>Adhaeribacter</taxon>
    </lineage>
</organism>
<evidence type="ECO:0000313" key="1">
    <source>
        <dbReference type="EMBL" id="RDC64440.1"/>
    </source>
</evidence>
<proteinExistence type="predicted"/>
<comment type="caution">
    <text evidence="1">The sequence shown here is derived from an EMBL/GenBank/DDBJ whole genome shotgun (WGS) entry which is preliminary data.</text>
</comment>
<name>A0A369QJF8_9BACT</name>
<reference evidence="1 2" key="1">
    <citation type="submission" date="2018-04" db="EMBL/GenBank/DDBJ databases">
        <title>Adhaeribacter sp. HMF7616 genome sequencing and assembly.</title>
        <authorList>
            <person name="Kang H."/>
            <person name="Kang J."/>
            <person name="Cha I."/>
            <person name="Kim H."/>
            <person name="Joh K."/>
        </authorList>
    </citation>
    <scope>NUCLEOTIDE SEQUENCE [LARGE SCALE GENOMIC DNA]</scope>
    <source>
        <strain evidence="1 2">HMF7616</strain>
    </source>
</reference>
<dbReference type="AlphaFoldDB" id="A0A369QJF8"/>
<sequence length="65" mass="7823">MALQYKIKYFCWYKKKLKILYKWALLRECPNKPALVLFPLFGLELLLPRCLIAESRIIENCTLIF</sequence>
<gene>
    <name evidence="1" type="ORF">AHMF7616_03054</name>
</gene>
<evidence type="ECO:0000313" key="2">
    <source>
        <dbReference type="Proteomes" id="UP000253919"/>
    </source>
</evidence>
<keyword evidence="2" id="KW-1185">Reference proteome</keyword>
<dbReference type="EMBL" id="QASA01000001">
    <property type="protein sequence ID" value="RDC64440.1"/>
    <property type="molecule type" value="Genomic_DNA"/>
</dbReference>
<protein>
    <submittedName>
        <fullName evidence="1">Uncharacterized protein</fullName>
    </submittedName>
</protein>
<accession>A0A369QJF8</accession>
<dbReference type="Proteomes" id="UP000253919">
    <property type="component" value="Unassembled WGS sequence"/>
</dbReference>